<dbReference type="AlphaFoldDB" id="A0A9N9Q328"/>
<protein>
    <submittedName>
        <fullName evidence="2">Uncharacterized protein</fullName>
    </submittedName>
</protein>
<evidence type="ECO:0000256" key="1">
    <source>
        <dbReference type="SAM" id="MobiDB-lite"/>
    </source>
</evidence>
<feature type="region of interest" description="Disordered" evidence="1">
    <location>
        <begin position="181"/>
        <end position="201"/>
    </location>
</feature>
<comment type="caution">
    <text evidence="2">The sequence shown here is derived from an EMBL/GenBank/DDBJ whole genome shotgun (WGS) entry which is preliminary data.</text>
</comment>
<organism evidence="2 3">
    <name type="scientific">Hymenoscyphus albidus</name>
    <dbReference type="NCBI Taxonomy" id="595503"/>
    <lineage>
        <taxon>Eukaryota</taxon>
        <taxon>Fungi</taxon>
        <taxon>Dikarya</taxon>
        <taxon>Ascomycota</taxon>
        <taxon>Pezizomycotina</taxon>
        <taxon>Leotiomycetes</taxon>
        <taxon>Helotiales</taxon>
        <taxon>Helotiaceae</taxon>
        <taxon>Hymenoscyphus</taxon>
    </lineage>
</organism>
<accession>A0A9N9Q328</accession>
<proteinExistence type="predicted"/>
<keyword evidence="3" id="KW-1185">Reference proteome</keyword>
<reference evidence="2" key="1">
    <citation type="submission" date="2021-07" db="EMBL/GenBank/DDBJ databases">
        <authorList>
            <person name="Durling M."/>
        </authorList>
    </citation>
    <scope>NUCLEOTIDE SEQUENCE</scope>
</reference>
<dbReference type="EMBL" id="CAJVRM010000237">
    <property type="protein sequence ID" value="CAG8977850.1"/>
    <property type="molecule type" value="Genomic_DNA"/>
</dbReference>
<gene>
    <name evidence="2" type="ORF">HYALB_00011656</name>
</gene>
<sequence length="484" mass="55556">MCHGAQITYRCCGERQDRIIPGGQCEDSGPCGRIWGRSIIRRQCTSCRRQQIMEARRANENYSRGLPRAKALLEYFQDNRPTPLTNQALAERNYEQTERCWDQWKAGTRLHPFPQGSQYIDIVRQRFDEEARVGWFPYAIVRPQMWEECLHRQEEIDGSPRVLSSVDKSFEFSVVLNGERTTDTDGISRDEETEADHSTEQQAERFEEALPITSLNRVSSAPLLPLPLGTVTEPPASDADGETIWQYGRRYSADPLYSSPTGSDESSPMDLDENDLEDYKDEEQENILSFAQWSADAQHKRREAGTEMGERYALPLDVQDYLDYLGLLEGTALKILDFRSLSKVLEARPFRFYPSATLGRRQLLPLSAWLTVLFFDGQKETYMEAIGEYKLYVQQCGTQQQFNEYVECLNEHAAINRQILTGEGEAADDMSLWAEDRILPQPPFVWARSTELAWPFYRFLDVLGSEDSSYALPIPPYEPPSLVD</sequence>
<dbReference type="Proteomes" id="UP000701801">
    <property type="component" value="Unassembled WGS sequence"/>
</dbReference>
<evidence type="ECO:0000313" key="2">
    <source>
        <dbReference type="EMBL" id="CAG8977850.1"/>
    </source>
</evidence>
<dbReference type="OrthoDB" id="3545776at2759"/>
<name>A0A9N9Q328_9HELO</name>
<evidence type="ECO:0000313" key="3">
    <source>
        <dbReference type="Proteomes" id="UP000701801"/>
    </source>
</evidence>